<name>A0A835DBS6_TETSI</name>
<dbReference type="AlphaFoldDB" id="A0A835DBS6"/>
<evidence type="ECO:0000313" key="3">
    <source>
        <dbReference type="Proteomes" id="UP000655225"/>
    </source>
</evidence>
<dbReference type="Proteomes" id="UP000655225">
    <property type="component" value="Unassembled WGS sequence"/>
</dbReference>
<gene>
    <name evidence="2" type="ORF">HHK36_018966</name>
</gene>
<comment type="caution">
    <text evidence="2">The sequence shown here is derived from an EMBL/GenBank/DDBJ whole genome shotgun (WGS) entry which is preliminary data.</text>
</comment>
<keyword evidence="3" id="KW-1185">Reference proteome</keyword>
<sequence length="111" mass="11568">MIGTKGEKGFKSFLSETAGDGKRGSYVEPLEITAMANRITKPQQNKGKSNIPPKRGQIKAKIIGNLFKAVIAVASKAVGGLGRKKGEGGGGSSASTTPPPSTYTSDWHSHI</sequence>
<evidence type="ECO:0000313" key="2">
    <source>
        <dbReference type="EMBL" id="KAF8395027.1"/>
    </source>
</evidence>
<organism evidence="2 3">
    <name type="scientific">Tetracentron sinense</name>
    <name type="common">Spur-leaf</name>
    <dbReference type="NCBI Taxonomy" id="13715"/>
    <lineage>
        <taxon>Eukaryota</taxon>
        <taxon>Viridiplantae</taxon>
        <taxon>Streptophyta</taxon>
        <taxon>Embryophyta</taxon>
        <taxon>Tracheophyta</taxon>
        <taxon>Spermatophyta</taxon>
        <taxon>Magnoliopsida</taxon>
        <taxon>Trochodendrales</taxon>
        <taxon>Trochodendraceae</taxon>
        <taxon>Tetracentron</taxon>
    </lineage>
</organism>
<dbReference type="OrthoDB" id="1033413at2759"/>
<dbReference type="PANTHER" id="PTHR37721">
    <property type="entry name" value="OS05G0464200 PROTEIN"/>
    <property type="match status" value="1"/>
</dbReference>
<evidence type="ECO:0000256" key="1">
    <source>
        <dbReference type="SAM" id="MobiDB-lite"/>
    </source>
</evidence>
<proteinExistence type="predicted"/>
<feature type="compositionally biased region" description="Basic and acidic residues" evidence="1">
    <location>
        <begin position="1"/>
        <end position="10"/>
    </location>
</feature>
<dbReference type="EMBL" id="JABCRI010000013">
    <property type="protein sequence ID" value="KAF8395027.1"/>
    <property type="molecule type" value="Genomic_DNA"/>
</dbReference>
<protein>
    <submittedName>
        <fullName evidence="2">Uncharacterized protein</fullName>
    </submittedName>
</protein>
<feature type="region of interest" description="Disordered" evidence="1">
    <location>
        <begin position="1"/>
        <end position="23"/>
    </location>
</feature>
<feature type="region of interest" description="Disordered" evidence="1">
    <location>
        <begin position="81"/>
        <end position="111"/>
    </location>
</feature>
<dbReference type="PANTHER" id="PTHR37721:SF1">
    <property type="entry name" value="OS05G0464200 PROTEIN"/>
    <property type="match status" value="1"/>
</dbReference>
<reference evidence="2 3" key="1">
    <citation type="submission" date="2020-04" db="EMBL/GenBank/DDBJ databases">
        <title>Plant Genome Project.</title>
        <authorList>
            <person name="Zhang R.-G."/>
        </authorList>
    </citation>
    <scope>NUCLEOTIDE SEQUENCE [LARGE SCALE GENOMIC DNA]</scope>
    <source>
        <strain evidence="2">YNK0</strain>
        <tissue evidence="2">Leaf</tissue>
    </source>
</reference>
<accession>A0A835DBS6</accession>